<dbReference type="GO" id="GO:0016887">
    <property type="term" value="F:ATP hydrolysis activity"/>
    <property type="evidence" value="ECO:0007669"/>
    <property type="project" value="InterPro"/>
</dbReference>
<dbReference type="PANTHER" id="PTHR43067">
    <property type="entry name" value="OLIGOPEPTIDE/DIPEPTIDE ABC TRANSPORTER, ATPASE SUBUNIT"/>
    <property type="match status" value="1"/>
</dbReference>
<feature type="domain" description="ABC transporter" evidence="6">
    <location>
        <begin position="25"/>
        <end position="281"/>
    </location>
</feature>
<keyword evidence="5 7" id="KW-0067">ATP-binding</keyword>
<name>A0A917I6P5_9HYPH</name>
<keyword evidence="4" id="KW-0547">Nucleotide-binding</keyword>
<organism evidence="7 8">
    <name type="scientific">Alsobacter metallidurans</name>
    <dbReference type="NCBI Taxonomy" id="340221"/>
    <lineage>
        <taxon>Bacteria</taxon>
        <taxon>Pseudomonadati</taxon>
        <taxon>Pseudomonadota</taxon>
        <taxon>Alphaproteobacteria</taxon>
        <taxon>Hyphomicrobiales</taxon>
        <taxon>Alsobacteraceae</taxon>
        <taxon>Alsobacter</taxon>
    </lineage>
</organism>
<dbReference type="PROSITE" id="PS50893">
    <property type="entry name" value="ABC_TRANSPORTER_2"/>
    <property type="match status" value="1"/>
</dbReference>
<comment type="subcellular location">
    <subcellularLocation>
        <location evidence="1">Cell inner membrane</location>
        <topology evidence="1">Peripheral membrane protein</topology>
    </subcellularLocation>
</comment>
<dbReference type="PANTHER" id="PTHR43067:SF2">
    <property type="entry name" value="OLIGOPEPTIDE ABC TRANSPORTER, ATP-BINDING PROTEIN"/>
    <property type="match status" value="1"/>
</dbReference>
<dbReference type="EMBL" id="BMES01000001">
    <property type="protein sequence ID" value="GGH18643.1"/>
    <property type="molecule type" value="Genomic_DNA"/>
</dbReference>
<dbReference type="InterPro" id="IPR003593">
    <property type="entry name" value="AAA+_ATPase"/>
</dbReference>
<dbReference type="PROSITE" id="PS00211">
    <property type="entry name" value="ABC_TRANSPORTER_1"/>
    <property type="match status" value="1"/>
</dbReference>
<dbReference type="CDD" id="cd03257">
    <property type="entry name" value="ABC_NikE_OppD_transporters"/>
    <property type="match status" value="1"/>
</dbReference>
<comment type="caution">
    <text evidence="7">The sequence shown here is derived from an EMBL/GenBank/DDBJ whole genome shotgun (WGS) entry which is preliminary data.</text>
</comment>
<dbReference type="SUPFAM" id="SSF52540">
    <property type="entry name" value="P-loop containing nucleoside triphosphate hydrolases"/>
    <property type="match status" value="1"/>
</dbReference>
<dbReference type="SMART" id="SM00382">
    <property type="entry name" value="AAA"/>
    <property type="match status" value="1"/>
</dbReference>
<evidence type="ECO:0000313" key="7">
    <source>
        <dbReference type="EMBL" id="GGH18643.1"/>
    </source>
</evidence>
<comment type="similarity">
    <text evidence="2">Belongs to the ABC transporter superfamily.</text>
</comment>
<evidence type="ECO:0000256" key="1">
    <source>
        <dbReference type="ARBA" id="ARBA00004417"/>
    </source>
</evidence>
<dbReference type="GO" id="GO:0005524">
    <property type="term" value="F:ATP binding"/>
    <property type="evidence" value="ECO:0007669"/>
    <property type="project" value="UniProtKB-KW"/>
</dbReference>
<dbReference type="RefSeq" id="WP_188517559.1">
    <property type="nucleotide sequence ID" value="NZ_BMES01000001.1"/>
</dbReference>
<dbReference type="GO" id="GO:0005886">
    <property type="term" value="C:plasma membrane"/>
    <property type="evidence" value="ECO:0007669"/>
    <property type="project" value="UniProtKB-SubCell"/>
</dbReference>
<dbReference type="Proteomes" id="UP000603912">
    <property type="component" value="Unassembled WGS sequence"/>
</dbReference>
<dbReference type="GO" id="GO:0015833">
    <property type="term" value="P:peptide transport"/>
    <property type="evidence" value="ECO:0007669"/>
    <property type="project" value="InterPro"/>
</dbReference>
<evidence type="ECO:0000256" key="2">
    <source>
        <dbReference type="ARBA" id="ARBA00005417"/>
    </source>
</evidence>
<reference evidence="7" key="1">
    <citation type="journal article" date="2014" name="Int. J. Syst. Evol. Microbiol.">
        <title>Complete genome sequence of Corynebacterium casei LMG S-19264T (=DSM 44701T), isolated from a smear-ripened cheese.</title>
        <authorList>
            <consortium name="US DOE Joint Genome Institute (JGI-PGF)"/>
            <person name="Walter F."/>
            <person name="Albersmeier A."/>
            <person name="Kalinowski J."/>
            <person name="Ruckert C."/>
        </authorList>
    </citation>
    <scope>NUCLEOTIDE SEQUENCE</scope>
    <source>
        <strain evidence="7">CGMCC 1.12214</strain>
    </source>
</reference>
<keyword evidence="8" id="KW-1185">Reference proteome</keyword>
<dbReference type="Pfam" id="PF08352">
    <property type="entry name" value="oligo_HPY"/>
    <property type="match status" value="1"/>
</dbReference>
<evidence type="ECO:0000256" key="4">
    <source>
        <dbReference type="ARBA" id="ARBA00022741"/>
    </source>
</evidence>
<evidence type="ECO:0000256" key="5">
    <source>
        <dbReference type="ARBA" id="ARBA00022840"/>
    </source>
</evidence>
<reference evidence="7" key="2">
    <citation type="submission" date="2020-09" db="EMBL/GenBank/DDBJ databases">
        <authorList>
            <person name="Sun Q."/>
            <person name="Zhou Y."/>
        </authorList>
    </citation>
    <scope>NUCLEOTIDE SEQUENCE</scope>
    <source>
        <strain evidence="7">CGMCC 1.12214</strain>
    </source>
</reference>
<protein>
    <submittedName>
        <fullName evidence="7">Peptide ABC transporter ATP-binding protein</fullName>
    </submittedName>
</protein>
<evidence type="ECO:0000313" key="8">
    <source>
        <dbReference type="Proteomes" id="UP000603912"/>
    </source>
</evidence>
<dbReference type="InterPro" id="IPR013563">
    <property type="entry name" value="Oligopep_ABC_C"/>
</dbReference>
<evidence type="ECO:0000259" key="6">
    <source>
        <dbReference type="PROSITE" id="PS50893"/>
    </source>
</evidence>
<proteinExistence type="inferred from homology"/>
<dbReference type="Gene3D" id="3.40.50.300">
    <property type="entry name" value="P-loop containing nucleotide triphosphate hydrolases"/>
    <property type="match status" value="1"/>
</dbReference>
<dbReference type="NCBIfam" id="TIGR01727">
    <property type="entry name" value="oligo_HPY"/>
    <property type="match status" value="1"/>
</dbReference>
<sequence length="350" mass="38112">MSGPVALHTPTTPVAGAALASDPVLRVNDIQAHFRTQHFGVSREVRAVDGVTFDVRRNEIYGLAGESSSGKTTLIKTIAGAIKPPLQVVGGSVQFSFMPGYPGLHAAPAAEVERVRWRHLSYVMQGSMNVLNPMRRVISTFQDFAWRHLGGSRKQFEERVVAHLARVRLDPAVLRAYPHELSGGMRQRVTIALATICKPDFIIADEPTTALDVIVQKDVLGMIRSIQQEMGSSVLFVTHDMGVHAHLTDRLGIMYGGRLVEEAPTPEIFSRPLHPYTVYLIGSLPRIGDDTPRKSLEGSPPNLADPPTGCRFHPRCPLAMEVCARQVPPMVESLPGHRVACHAVNPGAAA</sequence>
<dbReference type="InterPro" id="IPR003439">
    <property type="entry name" value="ABC_transporter-like_ATP-bd"/>
</dbReference>
<keyword evidence="3" id="KW-0813">Transport</keyword>
<accession>A0A917I6P5</accession>
<evidence type="ECO:0000256" key="3">
    <source>
        <dbReference type="ARBA" id="ARBA00022448"/>
    </source>
</evidence>
<dbReference type="InterPro" id="IPR017871">
    <property type="entry name" value="ABC_transporter-like_CS"/>
</dbReference>
<dbReference type="InterPro" id="IPR027417">
    <property type="entry name" value="P-loop_NTPase"/>
</dbReference>
<dbReference type="Pfam" id="PF00005">
    <property type="entry name" value="ABC_tran"/>
    <property type="match status" value="1"/>
</dbReference>
<dbReference type="AlphaFoldDB" id="A0A917I6P5"/>
<gene>
    <name evidence="7" type="ORF">GCM10007036_21010</name>
</gene>